<evidence type="ECO:0008006" key="3">
    <source>
        <dbReference type="Google" id="ProtNLM"/>
    </source>
</evidence>
<evidence type="ECO:0000313" key="1">
    <source>
        <dbReference type="EMBL" id="TXC78854.1"/>
    </source>
</evidence>
<gene>
    <name evidence="1" type="ORF">FRX97_06480</name>
</gene>
<sequence length="382" mass="43706">MSLPSEFLVPSKISREHCVPGSIGAELIGFNQNETSHSVYIVGVPEYRGAGLNSNGEPDQIRERLYHLFPQFFKSKICDLGNINPGASLQDTYFALEQISVEVGKRNAVLIVLGGSGDLALPLLKAQEKFEQLYAAVSVDYRIDFDPNQDEISHKNYLYKFFADSPGFIYQYLHLGLQNYLQNQEVLKFFKSVNYDASRLGKLRGNIASSEPVFRLADLVFFDFSALKYGESQCGIEANPNGFYTEEFCQMARYAGFSDYVKVFGLFDFTFPNQFMSNTGAKLVSEVIWCFLEGLSQRKVELPNVEDGRFRKYSVFMDEFSREIIFYKSLHSGRWWFEAPSRGNENSMRSRLDMIPCGKEDFEAAKNNRIPESWWVSLFKDN</sequence>
<dbReference type="GO" id="GO:0046872">
    <property type="term" value="F:metal ion binding"/>
    <property type="evidence" value="ECO:0007669"/>
    <property type="project" value="InterPro"/>
</dbReference>
<comment type="caution">
    <text evidence="1">The sequence shown here is derived from an EMBL/GenBank/DDBJ whole genome shotgun (WGS) entry which is preliminary data.</text>
</comment>
<dbReference type="RefSeq" id="WP_147014378.1">
    <property type="nucleotide sequence ID" value="NZ_VORB01000005.1"/>
</dbReference>
<name>A0A5C6V1J6_9FLAO</name>
<organism evidence="1 2">
    <name type="scientific">Luteibaculum oceani</name>
    <dbReference type="NCBI Taxonomy" id="1294296"/>
    <lineage>
        <taxon>Bacteria</taxon>
        <taxon>Pseudomonadati</taxon>
        <taxon>Bacteroidota</taxon>
        <taxon>Flavobacteriia</taxon>
        <taxon>Flavobacteriales</taxon>
        <taxon>Luteibaculaceae</taxon>
        <taxon>Luteibaculum</taxon>
    </lineage>
</organism>
<dbReference type="GO" id="GO:0016813">
    <property type="term" value="F:hydrolase activity, acting on carbon-nitrogen (but not peptide) bonds, in linear amidines"/>
    <property type="evidence" value="ECO:0007669"/>
    <property type="project" value="UniProtKB-ARBA"/>
</dbReference>
<dbReference type="Gene3D" id="3.40.800.10">
    <property type="entry name" value="Ureohydrolase domain"/>
    <property type="match status" value="1"/>
</dbReference>
<protein>
    <recommendedName>
        <fullName evidence="3">Formimidoylglutamase</fullName>
    </recommendedName>
</protein>
<dbReference type="OrthoDB" id="931936at2"/>
<dbReference type="EMBL" id="VORB01000005">
    <property type="protein sequence ID" value="TXC78854.1"/>
    <property type="molecule type" value="Genomic_DNA"/>
</dbReference>
<dbReference type="Proteomes" id="UP000321168">
    <property type="component" value="Unassembled WGS sequence"/>
</dbReference>
<evidence type="ECO:0000313" key="2">
    <source>
        <dbReference type="Proteomes" id="UP000321168"/>
    </source>
</evidence>
<dbReference type="InterPro" id="IPR023696">
    <property type="entry name" value="Ureohydrolase_dom_sf"/>
</dbReference>
<accession>A0A5C6V1J6</accession>
<proteinExistence type="predicted"/>
<reference evidence="1 2" key="1">
    <citation type="submission" date="2019-08" db="EMBL/GenBank/DDBJ databases">
        <title>Genome of Luteibaculum oceani JCM 18817.</title>
        <authorList>
            <person name="Bowman J.P."/>
        </authorList>
    </citation>
    <scope>NUCLEOTIDE SEQUENCE [LARGE SCALE GENOMIC DNA]</scope>
    <source>
        <strain evidence="1 2">JCM 18817</strain>
    </source>
</reference>
<keyword evidence="2" id="KW-1185">Reference proteome</keyword>
<dbReference type="AlphaFoldDB" id="A0A5C6V1J6"/>
<dbReference type="SUPFAM" id="SSF52768">
    <property type="entry name" value="Arginase/deacetylase"/>
    <property type="match status" value="1"/>
</dbReference>